<dbReference type="GO" id="GO:0035082">
    <property type="term" value="P:axoneme assembly"/>
    <property type="evidence" value="ECO:0007669"/>
    <property type="project" value="InterPro"/>
</dbReference>
<accession>A0A8E0VKM8</accession>
<feature type="coiled-coil region" evidence="1">
    <location>
        <begin position="118"/>
        <end position="159"/>
    </location>
</feature>
<dbReference type="Pfam" id="PF08647">
    <property type="entry name" value="BRE1"/>
    <property type="match status" value="1"/>
</dbReference>
<keyword evidence="1" id="KW-0175">Coiled coil</keyword>
<dbReference type="Proteomes" id="UP000728185">
    <property type="component" value="Unassembled WGS sequence"/>
</dbReference>
<dbReference type="GO" id="GO:0005737">
    <property type="term" value="C:cytoplasm"/>
    <property type="evidence" value="ECO:0007669"/>
    <property type="project" value="TreeGrafter"/>
</dbReference>
<feature type="coiled-coil region" evidence="1">
    <location>
        <begin position="2"/>
        <end position="92"/>
    </location>
</feature>
<proteinExistence type="predicted"/>
<keyword evidence="4" id="KW-1185">Reference proteome</keyword>
<dbReference type="PANTHER" id="PTHR16275">
    <property type="entry name" value="COILED-COIL DOMAIN-CONTAINING PROTEIN 40"/>
    <property type="match status" value="1"/>
</dbReference>
<dbReference type="EMBL" id="LUCM01006632">
    <property type="protein sequence ID" value="KAA0191002.1"/>
    <property type="molecule type" value="Genomic_DNA"/>
</dbReference>
<dbReference type="InterPro" id="IPR037386">
    <property type="entry name" value="CCDC40"/>
</dbReference>
<sequence>MINNLNKALSAKQDEIGELEQQWLKEQNELVLRVNERDELANSVTRLQKQLSILAQKKLRLDNEIAVQERDKNELERELKHLRNNTTRLNALIAKERSTGEHLINENKLAETDFIRSLRAKEAEAVEMQSKLDSIKKEREDLLNELVEVERTIMLWEKKVQLCDETRRAVDCDLGQGELSVMKHEIHRMEVRKNSLLQQQEKLLQALERSVSRRDLIILQSNTKQNQQQKTQLRINAQRQLDELRKKLRATKKIAKSCDSELQELSDRVKSLEDELAAKKTEMEERRKVVDEMTANLQNLFRIQMKQHESTYWDLVREGRYRRLCATSASTEAEYNRQMTRVQTLLSIVEKLEIDFPQIRRDLFPVRHILEKRLHPETLSSPTEDTFTTIPRRPLEGEQPVPGTPQTTAQNEERK</sequence>
<feature type="compositionally biased region" description="Polar residues" evidence="2">
    <location>
        <begin position="404"/>
        <end position="415"/>
    </location>
</feature>
<name>A0A8E0VKM8_9TREM</name>
<reference evidence="3" key="1">
    <citation type="submission" date="2019-05" db="EMBL/GenBank/DDBJ databases">
        <title>Annotation for the trematode Fasciolopsis buski.</title>
        <authorList>
            <person name="Choi Y.-J."/>
        </authorList>
    </citation>
    <scope>NUCLEOTIDE SEQUENCE</scope>
    <source>
        <strain evidence="3">HT</strain>
        <tissue evidence="3">Whole worm</tissue>
    </source>
</reference>
<organism evidence="3 4">
    <name type="scientific">Fasciolopsis buskii</name>
    <dbReference type="NCBI Taxonomy" id="27845"/>
    <lineage>
        <taxon>Eukaryota</taxon>
        <taxon>Metazoa</taxon>
        <taxon>Spiralia</taxon>
        <taxon>Lophotrochozoa</taxon>
        <taxon>Platyhelminthes</taxon>
        <taxon>Trematoda</taxon>
        <taxon>Digenea</taxon>
        <taxon>Plagiorchiida</taxon>
        <taxon>Echinostomata</taxon>
        <taxon>Echinostomatoidea</taxon>
        <taxon>Fasciolidae</taxon>
        <taxon>Fasciolopsis</taxon>
    </lineage>
</organism>
<evidence type="ECO:0000256" key="2">
    <source>
        <dbReference type="SAM" id="MobiDB-lite"/>
    </source>
</evidence>
<gene>
    <name evidence="3" type="ORF">FBUS_00715</name>
</gene>
<evidence type="ECO:0000313" key="4">
    <source>
        <dbReference type="Proteomes" id="UP000728185"/>
    </source>
</evidence>
<feature type="coiled-coil region" evidence="1">
    <location>
        <begin position="227"/>
        <end position="289"/>
    </location>
</feature>
<feature type="region of interest" description="Disordered" evidence="2">
    <location>
        <begin position="377"/>
        <end position="415"/>
    </location>
</feature>
<evidence type="ECO:0000313" key="3">
    <source>
        <dbReference type="EMBL" id="KAA0191002.1"/>
    </source>
</evidence>
<protein>
    <submittedName>
        <fullName evidence="3">Coiled-coil domain-containing protein 40</fullName>
    </submittedName>
</protein>
<dbReference type="PANTHER" id="PTHR16275:SF8">
    <property type="entry name" value="COILED-COIL DOMAIN-CONTAINING PROTEIN 40"/>
    <property type="match status" value="1"/>
</dbReference>
<feature type="compositionally biased region" description="Polar residues" evidence="2">
    <location>
        <begin position="378"/>
        <end position="389"/>
    </location>
</feature>
<dbReference type="AlphaFoldDB" id="A0A8E0VKM8"/>
<dbReference type="OrthoDB" id="188741at2759"/>
<evidence type="ECO:0000256" key="1">
    <source>
        <dbReference type="SAM" id="Coils"/>
    </source>
</evidence>
<comment type="caution">
    <text evidence="3">The sequence shown here is derived from an EMBL/GenBank/DDBJ whole genome shotgun (WGS) entry which is preliminary data.</text>
</comment>